<sequence>MTYPLYGLAGSVPYVIGVNVAIALAGENGIWGPLILGVTLLVSVAYVIGLPILGALILPRVGVDWDPNGYGLATWALLAIGGFWYALIFAIPLALLGIVLSLPSGW</sequence>
<gene>
    <name evidence="3" type="ORF">NGM29_06320</name>
</gene>
<feature type="transmembrane region" description="Helical" evidence="1">
    <location>
        <begin position="6"/>
        <end position="26"/>
    </location>
</feature>
<dbReference type="Pfam" id="PF26494">
    <property type="entry name" value="DUF8162"/>
    <property type="match status" value="1"/>
</dbReference>
<name>A0A9E7NAM9_9EURY</name>
<proteinExistence type="predicted"/>
<keyword evidence="1" id="KW-0472">Membrane</keyword>
<evidence type="ECO:0000259" key="2">
    <source>
        <dbReference type="Pfam" id="PF26494"/>
    </source>
</evidence>
<accession>A0A9E7NAM9</accession>
<feature type="transmembrane region" description="Helical" evidence="1">
    <location>
        <begin position="70"/>
        <end position="100"/>
    </location>
</feature>
<evidence type="ECO:0000256" key="1">
    <source>
        <dbReference type="SAM" id="Phobius"/>
    </source>
</evidence>
<dbReference type="InterPro" id="IPR058476">
    <property type="entry name" value="DUF8162"/>
</dbReference>
<dbReference type="Proteomes" id="UP001056855">
    <property type="component" value="Chromosome"/>
</dbReference>
<evidence type="ECO:0000313" key="4">
    <source>
        <dbReference type="Proteomes" id="UP001056855"/>
    </source>
</evidence>
<dbReference type="EMBL" id="CP100355">
    <property type="protein sequence ID" value="UTF54869.1"/>
    <property type="molecule type" value="Genomic_DNA"/>
</dbReference>
<feature type="domain" description="DUF8162" evidence="2">
    <location>
        <begin position="2"/>
        <end position="103"/>
    </location>
</feature>
<dbReference type="RefSeq" id="WP_254159588.1">
    <property type="nucleotide sequence ID" value="NZ_CP100355.1"/>
</dbReference>
<reference evidence="3" key="1">
    <citation type="submission" date="2022-06" db="EMBL/GenBank/DDBJ databases">
        <title>Diverse halophilic archaea isolated from saline environments.</title>
        <authorList>
            <person name="Cui H.-L."/>
        </authorList>
    </citation>
    <scope>NUCLEOTIDE SEQUENCE</scope>
    <source>
        <strain evidence="3">WLHS1</strain>
    </source>
</reference>
<protein>
    <recommendedName>
        <fullName evidence="2">DUF8162 domain-containing protein</fullName>
    </recommendedName>
</protein>
<feature type="transmembrane region" description="Helical" evidence="1">
    <location>
        <begin position="33"/>
        <end position="58"/>
    </location>
</feature>
<keyword evidence="4" id="KW-1185">Reference proteome</keyword>
<keyword evidence="1" id="KW-0812">Transmembrane</keyword>
<organism evidence="3 4">
    <name type="scientific">Natronosalvus rutilus</name>
    <dbReference type="NCBI Taxonomy" id="2953753"/>
    <lineage>
        <taxon>Archaea</taxon>
        <taxon>Methanobacteriati</taxon>
        <taxon>Methanobacteriota</taxon>
        <taxon>Stenosarchaea group</taxon>
        <taxon>Halobacteria</taxon>
        <taxon>Halobacteriales</taxon>
        <taxon>Natrialbaceae</taxon>
        <taxon>Natronosalvus</taxon>
    </lineage>
</organism>
<dbReference type="KEGG" id="sawl:NGM29_06320"/>
<dbReference type="GeneID" id="73289644"/>
<keyword evidence="1" id="KW-1133">Transmembrane helix</keyword>
<evidence type="ECO:0000313" key="3">
    <source>
        <dbReference type="EMBL" id="UTF54869.1"/>
    </source>
</evidence>
<dbReference type="AlphaFoldDB" id="A0A9E7NAM9"/>